<evidence type="ECO:0000256" key="1">
    <source>
        <dbReference type="ARBA" id="ARBA00004811"/>
    </source>
</evidence>
<comment type="catalytic activity">
    <reaction evidence="7">
        <text>3-phosphoshikimate + phosphoenolpyruvate = 5-O-(1-carboxyvinyl)-3-phosphoshikimate + phosphate</text>
        <dbReference type="Rhea" id="RHEA:21256"/>
        <dbReference type="ChEBI" id="CHEBI:43474"/>
        <dbReference type="ChEBI" id="CHEBI:57701"/>
        <dbReference type="ChEBI" id="CHEBI:58702"/>
        <dbReference type="ChEBI" id="CHEBI:145989"/>
        <dbReference type="EC" id="2.5.1.19"/>
    </reaction>
    <physiologicalReaction direction="left-to-right" evidence="7">
        <dbReference type="Rhea" id="RHEA:21257"/>
    </physiologicalReaction>
</comment>
<dbReference type="FunFam" id="3.65.10.10:FF:000010">
    <property type="entry name" value="3-phosphoshikimate 1-carboxyvinyltransferase"/>
    <property type="match status" value="1"/>
</dbReference>
<sequence length="433" mass="44840">MLGNINRMTQLWPAPYHPDPIIHTQVIPGSKSLTNRAYVLAALADGPSTLVGALRSRDTDLMESALESMGVQFTRDGDAVTATPGALTGAEVDCGLAGTVMRFVPAVAAFASGPVLIDGDPQARSRPVSTILNALRDLGVHVDGDSLPFTVNGSGSALGGRVEIDASSSSQFVSALLLAGARFERGVQLVHTGGKLPSMPHIQMTVDMVRDAGVTVETGDNEWTVQPGPIAGRTWMIEPDLSNATPFLAAAAVTGGEVTVPFWPQETTQAGDAIRGILERMGCDVSLVPNGPAHALKVTGPEGGKLRGISLDMSDIGELTPTVAALAAHATTPSELTGIAHLRGHETDRLAALSAEINALGGQCDELDDGLRITPAPLHSGTWHSYADHRMATAGAIIGLTVEGVTVEDIGTTAKTLPGFEHMWSGMVGGAHG</sequence>
<comment type="subcellular location">
    <subcellularLocation>
        <location evidence="8">Cytoplasm</location>
    </subcellularLocation>
</comment>
<evidence type="ECO:0000313" key="10">
    <source>
        <dbReference type="EMBL" id="EFK54772.1"/>
    </source>
</evidence>
<dbReference type="RefSeq" id="WP_005286064.1">
    <property type="nucleotide sequence ID" value="NZ_CM000961.1"/>
</dbReference>
<feature type="binding site" evidence="8">
    <location>
        <position position="98"/>
    </location>
    <ligand>
        <name>phosphoenolpyruvate</name>
        <dbReference type="ChEBI" id="CHEBI:58702"/>
    </ligand>
</feature>
<dbReference type="Proteomes" id="UP000004208">
    <property type="component" value="Unassembled WGS sequence"/>
</dbReference>
<dbReference type="EC" id="2.5.1.19" evidence="8"/>
<evidence type="ECO:0000313" key="11">
    <source>
        <dbReference type="Proteomes" id="UP000004208"/>
    </source>
</evidence>
<feature type="binding site" evidence="8">
    <location>
        <position position="36"/>
    </location>
    <ligand>
        <name>3-phosphoshikimate</name>
        <dbReference type="ChEBI" id="CHEBI:145989"/>
    </ligand>
</feature>
<feature type="binding site" evidence="8">
    <location>
        <position position="318"/>
    </location>
    <ligand>
        <name>3-phosphoshikimate</name>
        <dbReference type="ChEBI" id="CHEBI:145989"/>
    </ligand>
</feature>
<dbReference type="AlphaFoldDB" id="D7WA48"/>
<dbReference type="UniPathway" id="UPA00053">
    <property type="reaction ID" value="UER00089"/>
</dbReference>
<evidence type="ECO:0000256" key="7">
    <source>
        <dbReference type="ARBA" id="ARBA00044633"/>
    </source>
</evidence>
<comment type="caution">
    <text evidence="8">Lacks conserved residue(s) required for the propagation of feature annotation.</text>
</comment>
<proteinExistence type="inferred from homology"/>
<keyword evidence="3 8" id="KW-0963">Cytoplasm</keyword>
<evidence type="ECO:0000256" key="2">
    <source>
        <dbReference type="ARBA" id="ARBA00009948"/>
    </source>
</evidence>
<dbReference type="PANTHER" id="PTHR21090">
    <property type="entry name" value="AROM/DEHYDROQUINATE SYNTHASE"/>
    <property type="match status" value="1"/>
</dbReference>
<comment type="function">
    <text evidence="8">Catalyzes the transfer of the enolpyruvyl moiety of phosphoenolpyruvate (PEP) to the 5-hydroxyl of shikimate-3-phosphate (S3P) to produce enolpyruvyl shikimate-3-phosphate and inorganic phosphate.</text>
</comment>
<feature type="binding site" evidence="8">
    <location>
        <position position="390"/>
    </location>
    <ligand>
        <name>phosphoenolpyruvate</name>
        <dbReference type="ChEBI" id="CHEBI:58702"/>
    </ligand>
</feature>
<keyword evidence="11" id="KW-1185">Reference proteome</keyword>
<gene>
    <name evidence="8 10" type="primary">aroA</name>
    <name evidence="10" type="ORF">HMPREF0291_10030</name>
</gene>
<feature type="binding site" evidence="8">
    <location>
        <position position="126"/>
    </location>
    <ligand>
        <name>phosphoenolpyruvate</name>
        <dbReference type="ChEBI" id="CHEBI:58702"/>
    </ligand>
</feature>
<keyword evidence="5 8" id="KW-0808">Transferase</keyword>
<dbReference type="PANTHER" id="PTHR21090:SF5">
    <property type="entry name" value="PENTAFUNCTIONAL AROM POLYPEPTIDE"/>
    <property type="match status" value="1"/>
</dbReference>
<feature type="binding site" evidence="8">
    <location>
        <position position="31"/>
    </location>
    <ligand>
        <name>phosphoenolpyruvate</name>
        <dbReference type="ChEBI" id="CHEBI:58702"/>
    </ligand>
</feature>
<organism evidence="10 11">
    <name type="scientific">Corynebacterium genitalium ATCC 33030</name>
    <dbReference type="NCBI Taxonomy" id="585529"/>
    <lineage>
        <taxon>Bacteria</taxon>
        <taxon>Bacillati</taxon>
        <taxon>Actinomycetota</taxon>
        <taxon>Actinomycetes</taxon>
        <taxon>Mycobacteriales</taxon>
        <taxon>Corynebacteriaceae</taxon>
        <taxon>Corynebacterium</taxon>
    </lineage>
</organism>
<evidence type="ECO:0000256" key="5">
    <source>
        <dbReference type="ARBA" id="ARBA00022679"/>
    </source>
</evidence>
<keyword evidence="4 8" id="KW-0028">Amino-acid biosynthesis</keyword>
<feature type="binding site" evidence="8">
    <location>
        <position position="349"/>
    </location>
    <ligand>
        <name>phosphoenolpyruvate</name>
        <dbReference type="ChEBI" id="CHEBI:58702"/>
    </ligand>
</feature>
<dbReference type="HAMAP" id="MF_00210">
    <property type="entry name" value="EPSP_synth"/>
    <property type="match status" value="1"/>
</dbReference>
<dbReference type="InterPro" id="IPR006264">
    <property type="entry name" value="EPSP_synthase"/>
</dbReference>
<dbReference type="HOGENOM" id="CLU_024321_0_0_11"/>
<dbReference type="GO" id="GO:0009423">
    <property type="term" value="P:chorismate biosynthetic process"/>
    <property type="evidence" value="ECO:0007669"/>
    <property type="project" value="UniProtKB-UniRule"/>
</dbReference>
<dbReference type="Pfam" id="PF00275">
    <property type="entry name" value="EPSP_synthase"/>
    <property type="match status" value="1"/>
</dbReference>
<feature type="binding site" evidence="8">
    <location>
        <position position="171"/>
    </location>
    <ligand>
        <name>3-phosphoshikimate</name>
        <dbReference type="ChEBI" id="CHEBI:145989"/>
    </ligand>
</feature>
<evidence type="ECO:0000256" key="4">
    <source>
        <dbReference type="ARBA" id="ARBA00022605"/>
    </source>
</evidence>
<feature type="binding site" evidence="8">
    <location>
        <position position="169"/>
    </location>
    <ligand>
        <name>3-phosphoshikimate</name>
        <dbReference type="ChEBI" id="CHEBI:145989"/>
    </ligand>
</feature>
<dbReference type="eggNOG" id="COG0128">
    <property type="taxonomic scope" value="Bacteria"/>
</dbReference>
<protein>
    <recommendedName>
        <fullName evidence="8">3-phosphoshikimate 1-carboxyvinyltransferase</fullName>
        <ecNumber evidence="8">2.5.1.19</ecNumber>
    </recommendedName>
    <alternativeName>
        <fullName evidence="8">5-enolpyruvylshikimate-3-phosphate synthase</fullName>
        <shortName evidence="8">EPSP synthase</shortName>
        <shortName evidence="8">EPSPS</shortName>
    </alternativeName>
</protein>
<dbReference type="FunFam" id="3.65.10.10:FF:000011">
    <property type="entry name" value="3-phosphoshikimate 1-carboxyvinyltransferase"/>
    <property type="match status" value="1"/>
</dbReference>
<dbReference type="PIRSF" id="PIRSF000505">
    <property type="entry name" value="EPSPS"/>
    <property type="match status" value="1"/>
</dbReference>
<accession>D7WA48</accession>
<feature type="binding site" evidence="8">
    <location>
        <position position="415"/>
    </location>
    <ligand>
        <name>phosphoenolpyruvate</name>
        <dbReference type="ChEBI" id="CHEBI:58702"/>
    </ligand>
</feature>
<feature type="binding site" evidence="8">
    <location>
        <position position="170"/>
    </location>
    <ligand>
        <name>3-phosphoshikimate</name>
        <dbReference type="ChEBI" id="CHEBI:145989"/>
    </ligand>
</feature>
<dbReference type="GO" id="GO:0003866">
    <property type="term" value="F:3-phosphoshikimate 1-carboxyvinyltransferase activity"/>
    <property type="evidence" value="ECO:0007669"/>
    <property type="project" value="UniProtKB-UniRule"/>
</dbReference>
<comment type="caution">
    <text evidence="10">The sequence shown here is derived from an EMBL/GenBank/DDBJ whole genome shotgun (WGS) entry which is preliminary data.</text>
</comment>
<dbReference type="GO" id="GO:0005737">
    <property type="term" value="C:cytoplasm"/>
    <property type="evidence" value="ECO:0007669"/>
    <property type="project" value="UniProtKB-SubCell"/>
</dbReference>
<dbReference type="InterPro" id="IPR013792">
    <property type="entry name" value="RNA3'P_cycl/enolpyr_Trfase_a/b"/>
</dbReference>
<feature type="binding site" evidence="8">
    <location>
        <position position="32"/>
    </location>
    <ligand>
        <name>3-phosphoshikimate</name>
        <dbReference type="ChEBI" id="CHEBI:145989"/>
    </ligand>
</feature>
<dbReference type="EMBL" id="ACLJ02000001">
    <property type="protein sequence ID" value="EFK54772.1"/>
    <property type="molecule type" value="Genomic_DNA"/>
</dbReference>
<dbReference type="STRING" id="585529.HMPREF0291_10030"/>
<feature type="binding site" evidence="8">
    <location>
        <position position="345"/>
    </location>
    <ligand>
        <name>3-phosphoshikimate</name>
        <dbReference type="ChEBI" id="CHEBI:145989"/>
    </ligand>
</feature>
<dbReference type="SUPFAM" id="SSF55205">
    <property type="entry name" value="EPT/RTPC-like"/>
    <property type="match status" value="1"/>
</dbReference>
<dbReference type="CDD" id="cd01556">
    <property type="entry name" value="EPSP_synthase"/>
    <property type="match status" value="1"/>
</dbReference>
<comment type="pathway">
    <text evidence="1 8">Metabolic intermediate biosynthesis; chorismate biosynthesis; chorismate from D-erythrose 4-phosphate and phosphoenolpyruvate: step 6/7.</text>
</comment>
<comment type="subunit">
    <text evidence="8">Monomer.</text>
</comment>
<feature type="binding site" evidence="8">
    <location>
        <position position="31"/>
    </location>
    <ligand>
        <name>3-phosphoshikimate</name>
        <dbReference type="ChEBI" id="CHEBI:145989"/>
    </ligand>
</feature>
<feature type="binding site" evidence="8">
    <location>
        <position position="171"/>
    </location>
    <ligand>
        <name>phosphoenolpyruvate</name>
        <dbReference type="ChEBI" id="CHEBI:58702"/>
    </ligand>
</feature>
<evidence type="ECO:0000259" key="9">
    <source>
        <dbReference type="Pfam" id="PF00275"/>
    </source>
</evidence>
<feature type="domain" description="Enolpyruvate transferase" evidence="9">
    <location>
        <begin position="27"/>
        <end position="422"/>
    </location>
</feature>
<dbReference type="PROSITE" id="PS00104">
    <property type="entry name" value="EPSP_SYNTHASE_1"/>
    <property type="match status" value="1"/>
</dbReference>
<dbReference type="PROSITE" id="PS00885">
    <property type="entry name" value="EPSP_SYNTHASE_2"/>
    <property type="match status" value="1"/>
</dbReference>
<dbReference type="Gene3D" id="3.65.10.10">
    <property type="entry name" value="Enolpyruvate transferase domain"/>
    <property type="match status" value="2"/>
</dbReference>
<dbReference type="GO" id="GO:0009073">
    <property type="term" value="P:aromatic amino acid family biosynthetic process"/>
    <property type="evidence" value="ECO:0007669"/>
    <property type="project" value="UniProtKB-KW"/>
</dbReference>
<dbReference type="GO" id="GO:0008652">
    <property type="term" value="P:amino acid biosynthetic process"/>
    <property type="evidence" value="ECO:0007669"/>
    <property type="project" value="UniProtKB-KW"/>
</dbReference>
<dbReference type="InterPro" id="IPR036968">
    <property type="entry name" value="Enolpyruvate_Tfrase_sf"/>
</dbReference>
<dbReference type="InterPro" id="IPR001986">
    <property type="entry name" value="Enolpyruvate_Tfrase_dom"/>
</dbReference>
<comment type="similarity">
    <text evidence="2 8">Belongs to the EPSP synthase family.</text>
</comment>
<keyword evidence="6 8" id="KW-0057">Aromatic amino acid biosynthesis</keyword>
<dbReference type="NCBIfam" id="TIGR01356">
    <property type="entry name" value="aroA"/>
    <property type="match status" value="1"/>
</dbReference>
<evidence type="ECO:0000256" key="3">
    <source>
        <dbReference type="ARBA" id="ARBA00022490"/>
    </source>
</evidence>
<feature type="active site" description="Proton acceptor" evidence="8">
    <location>
        <position position="318"/>
    </location>
</feature>
<reference evidence="10" key="1">
    <citation type="submission" date="2010-06" db="EMBL/GenBank/DDBJ databases">
        <authorList>
            <person name="Muzny D."/>
            <person name="Qin X."/>
            <person name="Buhay C."/>
            <person name="Dugan-Rocha S."/>
            <person name="Ding Y."/>
            <person name="Chen G."/>
            <person name="Hawes A."/>
            <person name="Holder M."/>
            <person name="Jhangiani S."/>
            <person name="Johnson A."/>
            <person name="Khan Z."/>
            <person name="Li Z."/>
            <person name="Liu W."/>
            <person name="Liu X."/>
            <person name="Perez L."/>
            <person name="Shen H."/>
            <person name="Wang Q."/>
            <person name="Watt J."/>
            <person name="Xi L."/>
            <person name="Xin Y."/>
            <person name="Zhou J."/>
            <person name="Deng J."/>
            <person name="Jiang H."/>
            <person name="Liu Y."/>
            <person name="Qu J."/>
            <person name="Song X.-Z."/>
            <person name="Zhang L."/>
            <person name="Villasana D."/>
            <person name="Johnson A."/>
            <person name="Liu J."/>
            <person name="Liyanage D."/>
            <person name="Lorensuhewa L."/>
            <person name="Robinson T."/>
            <person name="Song A."/>
            <person name="Song B.-B."/>
            <person name="Dinh H."/>
            <person name="Thornton R."/>
            <person name="Coyle M."/>
            <person name="Francisco L."/>
            <person name="Jackson L."/>
            <person name="Javaid M."/>
            <person name="Korchina V."/>
            <person name="Kovar C."/>
            <person name="Mata R."/>
            <person name="Mathew T."/>
            <person name="Ngo R."/>
            <person name="Nguyen L."/>
            <person name="Nguyen N."/>
            <person name="Okwuonu G."/>
            <person name="Ongeri F."/>
            <person name="Pham C."/>
            <person name="Simmons D."/>
            <person name="Wilczek-Boney K."/>
            <person name="Hale W."/>
            <person name="Jakkamsetti A."/>
            <person name="Pham P."/>
            <person name="Ruth R."/>
            <person name="San Lucas F."/>
            <person name="Warren J."/>
            <person name="Zhang J."/>
            <person name="Zhao Z."/>
            <person name="Zhou C."/>
            <person name="Zhu D."/>
            <person name="Lee S."/>
            <person name="Bess C."/>
            <person name="Blankenburg K."/>
            <person name="Forbes L."/>
            <person name="Fu Q."/>
            <person name="Gubbala S."/>
            <person name="Hirani K."/>
            <person name="Jayaseelan J.C."/>
            <person name="Lara F."/>
            <person name="Munidasa M."/>
            <person name="Palculict T."/>
            <person name="Patil S."/>
            <person name="Pu L.-L."/>
            <person name="Saada N."/>
            <person name="Tang L."/>
            <person name="Weissenberger G."/>
            <person name="Zhu Y."/>
            <person name="Hemphill L."/>
            <person name="Shang Y."/>
            <person name="Youmans B."/>
            <person name="Ayvaz T."/>
            <person name="Ross M."/>
            <person name="Santibanez J."/>
            <person name="Aqrawi P."/>
            <person name="Gross S."/>
            <person name="Joshi V."/>
            <person name="Fowler G."/>
            <person name="Nazareth L."/>
            <person name="Reid J."/>
            <person name="Worley K."/>
            <person name="Petrosino J."/>
            <person name="Highlander S."/>
            <person name="Gibbs R."/>
        </authorList>
    </citation>
    <scope>NUCLEOTIDE SEQUENCE [LARGE SCALE GENOMIC DNA]</scope>
    <source>
        <strain evidence="10">ATCC 33030</strain>
    </source>
</reference>
<evidence type="ECO:0000256" key="8">
    <source>
        <dbReference type="HAMAP-Rule" id="MF_00210"/>
    </source>
</evidence>
<evidence type="ECO:0000256" key="6">
    <source>
        <dbReference type="ARBA" id="ARBA00023141"/>
    </source>
</evidence>
<name>D7WA48_9CORY</name>
<feature type="binding site" evidence="8">
    <location>
        <position position="198"/>
    </location>
    <ligand>
        <name>3-phosphoshikimate</name>
        <dbReference type="ChEBI" id="CHEBI:145989"/>
    </ligand>
</feature>
<dbReference type="InterPro" id="IPR023193">
    <property type="entry name" value="EPSP_synthase_CS"/>
</dbReference>